<keyword evidence="1" id="KW-1133">Transmembrane helix</keyword>
<name>A0A645EJ26_9ZZZZ</name>
<comment type="caution">
    <text evidence="2">The sequence shown here is derived from an EMBL/GenBank/DDBJ whole genome shotgun (WGS) entry which is preliminary data.</text>
</comment>
<proteinExistence type="predicted"/>
<keyword evidence="1" id="KW-0472">Membrane</keyword>
<dbReference type="EMBL" id="VSSQ01047928">
    <property type="protein sequence ID" value="MPN01961.1"/>
    <property type="molecule type" value="Genomic_DNA"/>
</dbReference>
<organism evidence="2">
    <name type="scientific">bioreactor metagenome</name>
    <dbReference type="NCBI Taxonomy" id="1076179"/>
    <lineage>
        <taxon>unclassified sequences</taxon>
        <taxon>metagenomes</taxon>
        <taxon>ecological metagenomes</taxon>
    </lineage>
</organism>
<evidence type="ECO:0000256" key="1">
    <source>
        <dbReference type="SAM" id="Phobius"/>
    </source>
</evidence>
<reference evidence="2" key="1">
    <citation type="submission" date="2019-08" db="EMBL/GenBank/DDBJ databases">
        <authorList>
            <person name="Kucharzyk K."/>
            <person name="Murdoch R.W."/>
            <person name="Higgins S."/>
            <person name="Loffler F."/>
        </authorList>
    </citation>
    <scope>NUCLEOTIDE SEQUENCE</scope>
</reference>
<protein>
    <submittedName>
        <fullName evidence="2">Uncharacterized protein</fullName>
    </submittedName>
</protein>
<sequence>MMWYLLGIILSLVVFFYGNSIGMSVILKWTIIALIWAASAHMDMKTKDKEKSKEKESD</sequence>
<accession>A0A645EJ26</accession>
<evidence type="ECO:0000313" key="2">
    <source>
        <dbReference type="EMBL" id="MPN01961.1"/>
    </source>
</evidence>
<feature type="transmembrane region" description="Helical" evidence="1">
    <location>
        <begin position="6"/>
        <end position="37"/>
    </location>
</feature>
<keyword evidence="1" id="KW-0812">Transmembrane</keyword>
<dbReference type="AlphaFoldDB" id="A0A645EJ26"/>
<gene>
    <name evidence="2" type="ORF">SDC9_149174</name>
</gene>